<dbReference type="EnsemblMetazoa" id="CJA36247.1">
    <property type="protein sequence ID" value="CJA36247.1"/>
    <property type="gene ID" value="WBGene00212094"/>
</dbReference>
<organism evidence="1 2">
    <name type="scientific">Caenorhabditis japonica</name>
    <dbReference type="NCBI Taxonomy" id="281687"/>
    <lineage>
        <taxon>Eukaryota</taxon>
        <taxon>Metazoa</taxon>
        <taxon>Ecdysozoa</taxon>
        <taxon>Nematoda</taxon>
        <taxon>Chromadorea</taxon>
        <taxon>Rhabditida</taxon>
        <taxon>Rhabditina</taxon>
        <taxon>Rhabditomorpha</taxon>
        <taxon>Rhabditoidea</taxon>
        <taxon>Rhabditidae</taxon>
        <taxon>Peloderinae</taxon>
        <taxon>Caenorhabditis</taxon>
    </lineage>
</organism>
<evidence type="ECO:0000313" key="1">
    <source>
        <dbReference type="EnsemblMetazoa" id="CJA36247.1"/>
    </source>
</evidence>
<evidence type="ECO:0000313" key="2">
    <source>
        <dbReference type="Proteomes" id="UP000005237"/>
    </source>
</evidence>
<name>A0A8R1IHF8_CAEJA</name>
<dbReference type="Proteomes" id="UP000005237">
    <property type="component" value="Unassembled WGS sequence"/>
</dbReference>
<reference evidence="2" key="1">
    <citation type="submission" date="2010-08" db="EMBL/GenBank/DDBJ databases">
        <authorList>
            <consortium name="Caenorhabditis japonica Sequencing Consortium"/>
            <person name="Wilson R.K."/>
        </authorList>
    </citation>
    <scope>NUCLEOTIDE SEQUENCE [LARGE SCALE GENOMIC DNA]</scope>
    <source>
        <strain evidence="2">DF5081</strain>
    </source>
</reference>
<dbReference type="AlphaFoldDB" id="A0A8R1IHF8"/>
<protein>
    <submittedName>
        <fullName evidence="1">Uncharacterized protein</fullName>
    </submittedName>
</protein>
<keyword evidence="2" id="KW-1185">Reference proteome</keyword>
<accession>A0A8R1IHF8</accession>
<sequence length="396" mass="43736">MSSTSAIRPPPFICFVCDSSSSSANHPVRIFVYMVLPLTVRMVGLPSVRPVRPQTVSGQSSPQTIRMTDSPADRLLHPVHTFVCPPPIIRFVRPFVGPLRLQTVRMFVLSVCLACPRIVCMSGLHADRSSLRCVCGPSVCRFVDRHPPFIRFVRDSSSSSTNRPLRPFVCGPSASFFRSRLVRGPSASTVFLSVCLFRPRTIRSYVRFVRSPFSCSFVRDSIGSSAHRLYARFVRGPSICLVCPWTVLYRLFAVFGTRPVLPQTVRSVHLSTDRPLADIISSSPSSTVHPLHSSFSLSVASSSPADRSLCYASSAISSDLAYSLFVRGPLASSGSSTDRQYFRFVRGSFVCPVSSRTVGPSFCQSSTVRPFHPIRNIAQVDFAFYVKTLFKKSGIE</sequence>
<reference evidence="1" key="2">
    <citation type="submission" date="2022-06" db="UniProtKB">
        <authorList>
            <consortium name="EnsemblMetazoa"/>
        </authorList>
    </citation>
    <scope>IDENTIFICATION</scope>
    <source>
        <strain evidence="1">DF5081</strain>
    </source>
</reference>
<proteinExistence type="predicted"/>